<dbReference type="EMBL" id="BK015877">
    <property type="protein sequence ID" value="DAD71208.1"/>
    <property type="molecule type" value="Genomic_DNA"/>
</dbReference>
<name>A0A8S5LMX5_9CAUD</name>
<feature type="compositionally biased region" description="Basic and acidic residues" evidence="1">
    <location>
        <begin position="10"/>
        <end position="36"/>
    </location>
</feature>
<evidence type="ECO:0000313" key="2">
    <source>
        <dbReference type="EMBL" id="DAD71208.1"/>
    </source>
</evidence>
<accession>A0A8S5LMX5</accession>
<feature type="region of interest" description="Disordered" evidence="1">
    <location>
        <begin position="1"/>
        <end position="52"/>
    </location>
</feature>
<organism evidence="2">
    <name type="scientific">Siphoviridae sp. ctkyH28</name>
    <dbReference type="NCBI Taxonomy" id="2827585"/>
    <lineage>
        <taxon>Viruses</taxon>
        <taxon>Duplodnaviria</taxon>
        <taxon>Heunggongvirae</taxon>
        <taxon>Uroviricota</taxon>
        <taxon>Caudoviricetes</taxon>
    </lineage>
</organism>
<sequence length="301" mass="33729">MRKQMPDGSDSEKHAENGDHRDDLDRRQRTVYADHQHCRRGGGRRCGDRAAKDRYRRTGRSVYCADAARRRTGERLYHAPRVRRYKHGQYPDTNYHSEGIVMPILIRGSGGANPKLQEKVITPTTAQQIILPDTGYDGFSKVTVNKVNLEYNKSVMDISGYRATTPSNGYIGLSSARAYPVFNTYGCELTVSSDKKTLTVSLDSGYTNYYNIRQVVFVAIYGSDSNFDNDYVYGMTISKRGDDAVYKCRCAAHGKGASGNITDAEVAVSCDTTNNKFTVTIKSTWKWANAANYYGQVLYCT</sequence>
<evidence type="ECO:0000256" key="1">
    <source>
        <dbReference type="SAM" id="MobiDB-lite"/>
    </source>
</evidence>
<protein>
    <submittedName>
        <fullName evidence="2">Uncharacterized protein</fullName>
    </submittedName>
</protein>
<proteinExistence type="predicted"/>
<reference evidence="2" key="1">
    <citation type="journal article" date="2021" name="Proc. Natl. Acad. Sci. U.S.A.">
        <title>A Catalog of Tens of Thousands of Viruses from Human Metagenomes Reveals Hidden Associations with Chronic Diseases.</title>
        <authorList>
            <person name="Tisza M.J."/>
            <person name="Buck C.B."/>
        </authorList>
    </citation>
    <scope>NUCLEOTIDE SEQUENCE</scope>
    <source>
        <strain evidence="2">CtkyH28</strain>
    </source>
</reference>